<name>A0A1E3PL27_9ASCO</name>
<proteinExistence type="inferred from homology"/>
<dbReference type="PANTHER" id="PTHR11362:SF148">
    <property type="entry name" value="CARBOXYPEPTIDASE Y INHIBITOR"/>
    <property type="match status" value="1"/>
</dbReference>
<gene>
    <name evidence="2" type="ORF">NADFUDRAFT_23958</name>
</gene>
<evidence type="ECO:0000313" key="2">
    <source>
        <dbReference type="EMBL" id="ODQ66139.1"/>
    </source>
</evidence>
<dbReference type="SUPFAM" id="SSF49777">
    <property type="entry name" value="PEBP-like"/>
    <property type="match status" value="1"/>
</dbReference>
<keyword evidence="3" id="KW-1185">Reference proteome</keyword>
<dbReference type="Proteomes" id="UP000095009">
    <property type="component" value="Unassembled WGS sequence"/>
</dbReference>
<dbReference type="Gene3D" id="3.90.280.10">
    <property type="entry name" value="PEBP-like"/>
    <property type="match status" value="1"/>
</dbReference>
<dbReference type="InterPro" id="IPR036610">
    <property type="entry name" value="PEBP-like_sf"/>
</dbReference>
<dbReference type="OrthoDB" id="2506647at2759"/>
<dbReference type="EMBL" id="KV454409">
    <property type="protein sequence ID" value="ODQ66139.1"/>
    <property type="molecule type" value="Genomic_DNA"/>
</dbReference>
<dbReference type="InterPro" id="IPR035810">
    <property type="entry name" value="PEBP_euk"/>
</dbReference>
<dbReference type="CDD" id="cd00866">
    <property type="entry name" value="PEBP_euk"/>
    <property type="match status" value="1"/>
</dbReference>
<evidence type="ECO:0000313" key="3">
    <source>
        <dbReference type="Proteomes" id="UP000095009"/>
    </source>
</evidence>
<protein>
    <submittedName>
        <fullName evidence="2">Phosphatidylethanolamine-binding protein</fullName>
    </submittedName>
</protein>
<dbReference type="InterPro" id="IPR008914">
    <property type="entry name" value="PEBP"/>
</dbReference>
<dbReference type="InterPro" id="IPR001858">
    <property type="entry name" value="Phosphatidylethanolamine-bd_CS"/>
</dbReference>
<dbReference type="GO" id="GO:0046578">
    <property type="term" value="P:regulation of Ras protein signal transduction"/>
    <property type="evidence" value="ECO:0007669"/>
    <property type="project" value="TreeGrafter"/>
</dbReference>
<organism evidence="2 3">
    <name type="scientific">Nadsonia fulvescens var. elongata DSM 6958</name>
    <dbReference type="NCBI Taxonomy" id="857566"/>
    <lineage>
        <taxon>Eukaryota</taxon>
        <taxon>Fungi</taxon>
        <taxon>Dikarya</taxon>
        <taxon>Ascomycota</taxon>
        <taxon>Saccharomycotina</taxon>
        <taxon>Dipodascomycetes</taxon>
        <taxon>Dipodascales</taxon>
        <taxon>Dipodascales incertae sedis</taxon>
        <taxon>Nadsonia</taxon>
    </lineage>
</organism>
<evidence type="ECO:0000256" key="1">
    <source>
        <dbReference type="ARBA" id="ARBA00007091"/>
    </source>
</evidence>
<dbReference type="GO" id="GO:0005543">
    <property type="term" value="F:phospholipid binding"/>
    <property type="evidence" value="ECO:0007669"/>
    <property type="project" value="TreeGrafter"/>
</dbReference>
<dbReference type="PROSITE" id="PS01220">
    <property type="entry name" value="PBP"/>
    <property type="match status" value="1"/>
</dbReference>
<dbReference type="GO" id="GO:0030162">
    <property type="term" value="P:regulation of proteolysis"/>
    <property type="evidence" value="ECO:0007669"/>
    <property type="project" value="TreeGrafter"/>
</dbReference>
<sequence length="210" mass="23194">MPLVTINSSIQESLKKHEIVPDVIDDGFNPSCLLTISYTKEIGVSMGNNLKPSETKNIPDVFVATDYTPSEKSNASSSNSEPKYTLVLTDPDAPSRTEKKWSEFCHYIVTGLTIPTDPKSGVSLGKLDISKGSTLMPYCGPAPPPKTGKHRYVFLLYKEPQVSHGVLMKPPRDRPTWGTDVPASGVRDWAKKYNLELAGVNFFYAQNDEQ</sequence>
<dbReference type="PANTHER" id="PTHR11362">
    <property type="entry name" value="PHOSPHATIDYLETHANOLAMINE-BINDING PROTEIN"/>
    <property type="match status" value="1"/>
</dbReference>
<dbReference type="STRING" id="857566.A0A1E3PL27"/>
<accession>A0A1E3PL27</accession>
<reference evidence="2 3" key="1">
    <citation type="journal article" date="2016" name="Proc. Natl. Acad. Sci. U.S.A.">
        <title>Comparative genomics of biotechnologically important yeasts.</title>
        <authorList>
            <person name="Riley R."/>
            <person name="Haridas S."/>
            <person name="Wolfe K.H."/>
            <person name="Lopes M.R."/>
            <person name="Hittinger C.T."/>
            <person name="Goeker M."/>
            <person name="Salamov A.A."/>
            <person name="Wisecaver J.H."/>
            <person name="Long T.M."/>
            <person name="Calvey C.H."/>
            <person name="Aerts A.L."/>
            <person name="Barry K.W."/>
            <person name="Choi C."/>
            <person name="Clum A."/>
            <person name="Coughlan A.Y."/>
            <person name="Deshpande S."/>
            <person name="Douglass A.P."/>
            <person name="Hanson S.J."/>
            <person name="Klenk H.-P."/>
            <person name="LaButti K.M."/>
            <person name="Lapidus A."/>
            <person name="Lindquist E.A."/>
            <person name="Lipzen A.M."/>
            <person name="Meier-Kolthoff J.P."/>
            <person name="Ohm R.A."/>
            <person name="Otillar R.P."/>
            <person name="Pangilinan J.L."/>
            <person name="Peng Y."/>
            <person name="Rokas A."/>
            <person name="Rosa C.A."/>
            <person name="Scheuner C."/>
            <person name="Sibirny A.A."/>
            <person name="Slot J.C."/>
            <person name="Stielow J.B."/>
            <person name="Sun H."/>
            <person name="Kurtzman C.P."/>
            <person name="Blackwell M."/>
            <person name="Grigoriev I.V."/>
            <person name="Jeffries T.W."/>
        </authorList>
    </citation>
    <scope>NUCLEOTIDE SEQUENCE [LARGE SCALE GENOMIC DNA]</scope>
    <source>
        <strain evidence="2 3">DSM 6958</strain>
    </source>
</reference>
<comment type="similarity">
    <text evidence="1">Belongs to the phosphatidylethanolamine-binding protein family.</text>
</comment>
<dbReference type="Pfam" id="PF01161">
    <property type="entry name" value="PBP"/>
    <property type="match status" value="1"/>
</dbReference>
<dbReference type="GO" id="GO:0030414">
    <property type="term" value="F:peptidase inhibitor activity"/>
    <property type="evidence" value="ECO:0007669"/>
    <property type="project" value="TreeGrafter"/>
</dbReference>
<dbReference type="AlphaFoldDB" id="A0A1E3PL27"/>